<proteinExistence type="predicted"/>
<dbReference type="RefSeq" id="WP_254170012.1">
    <property type="nucleotide sequence ID" value="NZ_JAHESF010000066.1"/>
</dbReference>
<gene>
    <name evidence="2" type="ORF">KK083_30835</name>
</gene>
<evidence type="ECO:0000313" key="3">
    <source>
        <dbReference type="Proteomes" id="UP001319200"/>
    </source>
</evidence>
<organism evidence="2 3">
    <name type="scientific">Chryseosolibacter histidini</name>
    <dbReference type="NCBI Taxonomy" id="2782349"/>
    <lineage>
        <taxon>Bacteria</taxon>
        <taxon>Pseudomonadati</taxon>
        <taxon>Bacteroidota</taxon>
        <taxon>Cytophagia</taxon>
        <taxon>Cytophagales</taxon>
        <taxon>Chryseotaleaceae</taxon>
        <taxon>Chryseosolibacter</taxon>
    </lineage>
</organism>
<evidence type="ECO:0000313" key="2">
    <source>
        <dbReference type="EMBL" id="MBT1701329.1"/>
    </source>
</evidence>
<comment type="caution">
    <text evidence="2">The sequence shown here is derived from an EMBL/GenBank/DDBJ whole genome shotgun (WGS) entry which is preliminary data.</text>
</comment>
<name>A0AAP2DTP3_9BACT</name>
<dbReference type="Proteomes" id="UP001319200">
    <property type="component" value="Unassembled WGS sequence"/>
</dbReference>
<accession>A0AAP2DTP3</accession>
<dbReference type="AlphaFoldDB" id="A0AAP2DTP3"/>
<dbReference type="EMBL" id="JAHESF010000066">
    <property type="protein sequence ID" value="MBT1701329.1"/>
    <property type="molecule type" value="Genomic_DNA"/>
</dbReference>
<evidence type="ECO:0000259" key="1">
    <source>
        <dbReference type="Pfam" id="PF14088"/>
    </source>
</evidence>
<dbReference type="InterPro" id="IPR025364">
    <property type="entry name" value="DUF4268"/>
</dbReference>
<feature type="domain" description="DUF4268" evidence="1">
    <location>
        <begin position="10"/>
        <end position="145"/>
    </location>
</feature>
<protein>
    <submittedName>
        <fullName evidence="2">DUF4268 domain-containing protein</fullName>
    </submittedName>
</protein>
<dbReference type="Pfam" id="PF14088">
    <property type="entry name" value="DUF4268"/>
    <property type="match status" value="1"/>
</dbReference>
<reference evidence="2 3" key="1">
    <citation type="submission" date="2021-05" db="EMBL/GenBank/DDBJ databases">
        <title>A Polyphasic approach of four new species of the genus Ohtaekwangia: Ohtaekwangia histidinii sp. nov., Ohtaekwangia cretensis sp. nov., Ohtaekwangia indiensis sp. nov., Ohtaekwangia reichenbachii sp. nov. from diverse environment.</title>
        <authorList>
            <person name="Octaviana S."/>
        </authorList>
    </citation>
    <scope>NUCLEOTIDE SEQUENCE [LARGE SCALE GENOMIC DNA]</scope>
    <source>
        <strain evidence="2 3">PWU4</strain>
    </source>
</reference>
<keyword evidence="3" id="KW-1185">Reference proteome</keyword>
<sequence length="153" mass="18190">MFTREQASRIRQEFWTTFGRYMSPIPSAEGMKTNWVNYHTRLKDVYFRMDAGQRSAAISISMEHTDPDIQELYFRQFVEFKSLLHAVLEEEWHWQLKVPLADGKIVSRIYKELPGVSVMNKDQWPELISFFKPRIIALDSFWADAKYSFDGLR</sequence>